<sequence>MTDELVGQDDGLGAVRPSREVQAEIVELLRNDTTRLGQVFQGRERELSADDIAAELGVATSGFVFNYTRTIRSLVDGDLATAPTLALQAARTFRRLLRDHDWSPEAHRYLERNLAELERRANDETARTVEAEQAKAQTERAESENVPGVYVYALPHYLRYPYEKSGRTLMKVGRSDSDVIQRFMNQTRTTALPEEPILLRIYQTDPQSSAIAEDRFHRLLEAADHHRSVARTAGREWFVTSTRFLDEVAMTLALRIEVVNEAEITDDE</sequence>
<accession>A0A0H5RPY0</accession>
<dbReference type="STRING" id="146018.BN2156_03112"/>
<reference evidence="4" key="1">
    <citation type="submission" date="2015-07" db="EMBL/GenBank/DDBJ databases">
        <authorList>
            <person name="Urmite Genomes"/>
        </authorList>
    </citation>
    <scope>NUCLEOTIDE SEQUENCE [LARGE SCALE GENOMIC DNA]</scope>
    <source>
        <strain evidence="4">type strain: ATCC 49404</strain>
    </source>
</reference>
<dbReference type="InterPro" id="IPR018306">
    <property type="entry name" value="Phage_T5_Orf172_DNA-bd"/>
</dbReference>
<feature type="coiled-coil region" evidence="1">
    <location>
        <begin position="107"/>
        <end position="134"/>
    </location>
</feature>
<proteinExistence type="predicted"/>
<evidence type="ECO:0000313" key="3">
    <source>
        <dbReference type="EMBL" id="CRZ16245.1"/>
    </source>
</evidence>
<protein>
    <recommendedName>
        <fullName evidence="2">Bacteriophage T5 Orf172 DNA-binding domain-containing protein</fullName>
    </recommendedName>
</protein>
<evidence type="ECO:0000259" key="2">
    <source>
        <dbReference type="Pfam" id="PF10544"/>
    </source>
</evidence>
<keyword evidence="4" id="KW-1185">Reference proteome</keyword>
<dbReference type="Proteomes" id="UP000199147">
    <property type="component" value="Unassembled WGS sequence"/>
</dbReference>
<evidence type="ECO:0000256" key="1">
    <source>
        <dbReference type="SAM" id="Coils"/>
    </source>
</evidence>
<evidence type="ECO:0000313" key="4">
    <source>
        <dbReference type="Proteomes" id="UP000199147"/>
    </source>
</evidence>
<dbReference type="AlphaFoldDB" id="A0A0H5RPY0"/>
<dbReference type="RefSeq" id="WP_090515216.1">
    <property type="nucleotide sequence ID" value="NZ_CWKH01000001.1"/>
</dbReference>
<feature type="domain" description="Bacteriophage T5 Orf172 DNA-binding" evidence="2">
    <location>
        <begin position="154"/>
        <end position="249"/>
    </location>
</feature>
<dbReference type="Pfam" id="PF10544">
    <property type="entry name" value="T5orf172"/>
    <property type="match status" value="1"/>
</dbReference>
<dbReference type="OrthoDB" id="5148880at2"/>
<organism evidence="3 4">
    <name type="scientific">Mycolicibacterium neworleansense</name>
    <dbReference type="NCBI Taxonomy" id="146018"/>
    <lineage>
        <taxon>Bacteria</taxon>
        <taxon>Bacillati</taxon>
        <taxon>Actinomycetota</taxon>
        <taxon>Actinomycetes</taxon>
        <taxon>Mycobacteriales</taxon>
        <taxon>Mycobacteriaceae</taxon>
        <taxon>Mycolicibacterium</taxon>
    </lineage>
</organism>
<keyword evidence="1" id="KW-0175">Coiled coil</keyword>
<name>A0A0H5RPY0_9MYCO</name>
<gene>
    <name evidence="3" type="ORF">BN2156_03112</name>
</gene>
<dbReference type="EMBL" id="CWKH01000001">
    <property type="protein sequence ID" value="CRZ16245.1"/>
    <property type="molecule type" value="Genomic_DNA"/>
</dbReference>